<gene>
    <name evidence="2" type="ORF">INP59_26710</name>
</gene>
<evidence type="ECO:0000313" key="2">
    <source>
        <dbReference type="EMBL" id="QOW01968.1"/>
    </source>
</evidence>
<feature type="transmembrane region" description="Helical" evidence="1">
    <location>
        <begin position="36"/>
        <end position="55"/>
    </location>
</feature>
<geneLocation type="plasmid" evidence="2 3">
    <name>pSID</name>
</geneLocation>
<accession>A0A7M2XWJ7</accession>
<evidence type="ECO:0000256" key="1">
    <source>
        <dbReference type="SAM" id="Phobius"/>
    </source>
</evidence>
<keyword evidence="3" id="KW-1185">Reference proteome</keyword>
<dbReference type="EMBL" id="CP063453">
    <property type="protein sequence ID" value="QOW01968.1"/>
    <property type="molecule type" value="Genomic_DNA"/>
</dbReference>
<evidence type="ECO:0008006" key="4">
    <source>
        <dbReference type="Google" id="ProtNLM"/>
    </source>
</evidence>
<dbReference type="Proteomes" id="UP000593818">
    <property type="component" value="Plasmid pSID"/>
</dbReference>
<evidence type="ECO:0000313" key="3">
    <source>
        <dbReference type="Proteomes" id="UP000593818"/>
    </source>
</evidence>
<keyword evidence="2" id="KW-0614">Plasmid</keyword>
<protein>
    <recommendedName>
        <fullName evidence="4">TrbC/VIRB2 family protein</fullName>
    </recommendedName>
</protein>
<keyword evidence="1" id="KW-0812">Transmembrane</keyword>
<dbReference type="GeneID" id="86868762"/>
<keyword evidence="1" id="KW-0472">Membrane</keyword>
<sequence length="113" mass="11491">MWDQVLALTGDPSTAVVAQQGWGTVNEIAESVRDNLLLIGSTLLTVFGSILAVKIGGSGKGKMRERIGDVGVWVFAGVFAGLVTFIPGLATSLGKETVQSGTTGGGVSVVDGQ</sequence>
<dbReference type="RefSeq" id="WP_193904230.1">
    <property type="nucleotide sequence ID" value="NZ_CP050179.1"/>
</dbReference>
<name>A0A7M2XWJ7_9NOCA</name>
<dbReference type="AlphaFoldDB" id="A0A7M2XWJ7"/>
<feature type="transmembrane region" description="Helical" evidence="1">
    <location>
        <begin position="67"/>
        <end position="90"/>
    </location>
</feature>
<organism evidence="2 3">
    <name type="scientific">Rhodococcus pyridinivorans</name>
    <dbReference type="NCBI Taxonomy" id="103816"/>
    <lineage>
        <taxon>Bacteria</taxon>
        <taxon>Bacillati</taxon>
        <taxon>Actinomycetota</taxon>
        <taxon>Actinomycetes</taxon>
        <taxon>Mycobacteriales</taxon>
        <taxon>Nocardiaceae</taxon>
        <taxon>Rhodococcus</taxon>
    </lineage>
</organism>
<reference evidence="2 3" key="1">
    <citation type="submission" date="2020-10" db="EMBL/GenBank/DDBJ databases">
        <title>Whole genome sequence of oil-degrading bacteria Rhodococcus pyridinivorans strain 5Ap.</title>
        <authorList>
            <person name="Akhremchuk A.E."/>
            <person name="Valentovich L.N."/>
            <person name="Charniauskaya M.I."/>
            <person name="Bukliarevich H.A."/>
            <person name="Titok M.A."/>
        </authorList>
    </citation>
    <scope>NUCLEOTIDE SEQUENCE [LARGE SCALE GENOMIC DNA]</scope>
    <source>
        <strain evidence="2 3">5Ap</strain>
        <plasmid evidence="2 3">pSID</plasmid>
    </source>
</reference>
<proteinExistence type="predicted"/>
<keyword evidence="1" id="KW-1133">Transmembrane helix</keyword>